<evidence type="ECO:0000313" key="2">
    <source>
        <dbReference type="Proteomes" id="UP000268727"/>
    </source>
</evidence>
<dbReference type="SUPFAM" id="SSF52540">
    <property type="entry name" value="P-loop containing nucleoside triphosphate hydrolases"/>
    <property type="match status" value="1"/>
</dbReference>
<dbReference type="InterPro" id="IPR027417">
    <property type="entry name" value="P-loop_NTPase"/>
</dbReference>
<dbReference type="Gene3D" id="3.40.50.300">
    <property type="entry name" value="P-loop containing nucleotide triphosphate hydrolases"/>
    <property type="match status" value="1"/>
</dbReference>
<sequence length="195" mass="20864">MWEPSPLPVRWRLASGGSTDRAAGGSTDRALDVHDAGPGTTGDAVAATGRLDDVVRVYRRLRFGRLVVLGRPGSGKTVLTLRLVLGLLDTRADRDPVPVVFSLGSWDPTGIEFEDWLIDRLVRDYAGLDATGPDGKSLAAALVEAGRVPPVLDGFDEIADGLHHAALDELNATATPWCSPAEPASTRPRRRRPGR</sequence>
<gene>
    <name evidence="1" type="ORF">EDD40_0051</name>
</gene>
<accession>A0A3N1GXA2</accession>
<dbReference type="Proteomes" id="UP000268727">
    <property type="component" value="Unassembled WGS sequence"/>
</dbReference>
<dbReference type="OrthoDB" id="419058at2"/>
<evidence type="ECO:0000313" key="1">
    <source>
        <dbReference type="EMBL" id="ROP34847.1"/>
    </source>
</evidence>
<dbReference type="EMBL" id="RJKM01000001">
    <property type="protein sequence ID" value="ROP34847.1"/>
    <property type="molecule type" value="Genomic_DNA"/>
</dbReference>
<reference evidence="1 2" key="1">
    <citation type="submission" date="2018-11" db="EMBL/GenBank/DDBJ databases">
        <title>Sequencing the genomes of 1000 actinobacteria strains.</title>
        <authorList>
            <person name="Klenk H.-P."/>
        </authorList>
    </citation>
    <scope>NUCLEOTIDE SEQUENCE [LARGE SCALE GENOMIC DNA]</scope>
    <source>
        <strain evidence="1 2">DSM 44231</strain>
    </source>
</reference>
<dbReference type="RefSeq" id="WP_123741098.1">
    <property type="nucleotide sequence ID" value="NZ_RJKM01000001.1"/>
</dbReference>
<keyword evidence="2" id="KW-1185">Reference proteome</keyword>
<comment type="caution">
    <text evidence="1">The sequence shown here is derived from an EMBL/GenBank/DDBJ whole genome shotgun (WGS) entry which is preliminary data.</text>
</comment>
<organism evidence="1 2">
    <name type="scientific">Saccharothrix texasensis</name>
    <dbReference type="NCBI Taxonomy" id="103734"/>
    <lineage>
        <taxon>Bacteria</taxon>
        <taxon>Bacillati</taxon>
        <taxon>Actinomycetota</taxon>
        <taxon>Actinomycetes</taxon>
        <taxon>Pseudonocardiales</taxon>
        <taxon>Pseudonocardiaceae</taxon>
        <taxon>Saccharothrix</taxon>
    </lineage>
</organism>
<proteinExistence type="predicted"/>
<protein>
    <recommendedName>
        <fullName evidence="3">NACHT domain-containing protein</fullName>
    </recommendedName>
</protein>
<evidence type="ECO:0008006" key="3">
    <source>
        <dbReference type="Google" id="ProtNLM"/>
    </source>
</evidence>
<dbReference type="AlphaFoldDB" id="A0A3N1GXA2"/>
<name>A0A3N1GXA2_9PSEU</name>